<dbReference type="EMBL" id="BAAAOA010000017">
    <property type="protein sequence ID" value="GAA1757499.1"/>
    <property type="molecule type" value="Genomic_DNA"/>
</dbReference>
<dbReference type="Proteomes" id="UP001501204">
    <property type="component" value="Unassembled WGS sequence"/>
</dbReference>
<protein>
    <recommendedName>
        <fullName evidence="4">Lipoprotein</fullName>
    </recommendedName>
</protein>
<feature type="signal peptide" evidence="1">
    <location>
        <begin position="1"/>
        <end position="23"/>
    </location>
</feature>
<dbReference type="PROSITE" id="PS51257">
    <property type="entry name" value="PROKAR_LIPOPROTEIN"/>
    <property type="match status" value="1"/>
</dbReference>
<feature type="chain" id="PRO_5045746646" description="Lipoprotein" evidence="1">
    <location>
        <begin position="24"/>
        <end position="135"/>
    </location>
</feature>
<organism evidence="2 3">
    <name type="scientific">Kocuria aegyptia</name>
    <dbReference type="NCBI Taxonomy" id="330943"/>
    <lineage>
        <taxon>Bacteria</taxon>
        <taxon>Bacillati</taxon>
        <taxon>Actinomycetota</taxon>
        <taxon>Actinomycetes</taxon>
        <taxon>Micrococcales</taxon>
        <taxon>Micrococcaceae</taxon>
        <taxon>Kocuria</taxon>
    </lineage>
</organism>
<keyword evidence="3" id="KW-1185">Reference proteome</keyword>
<keyword evidence="1" id="KW-0732">Signal</keyword>
<proteinExistence type="predicted"/>
<name>A0ABN2KJ18_9MICC</name>
<evidence type="ECO:0008006" key="4">
    <source>
        <dbReference type="Google" id="ProtNLM"/>
    </source>
</evidence>
<accession>A0ABN2KJ18</accession>
<sequence length="135" mass="14205">MRRSALALLSLSTLALTGCGPTAEDIQAMVDGSARAYDDALALREDVVDAGVPCPGTDQLSAPDDPETTFLDCTNGHMGMAVAGSDEEMEGFLNTLGSRGRIPFLHAANWVVISPDEARLEQLQDELGGELSTNP</sequence>
<gene>
    <name evidence="2" type="ORF">GCM10009767_16020</name>
</gene>
<comment type="caution">
    <text evidence="2">The sequence shown here is derived from an EMBL/GenBank/DDBJ whole genome shotgun (WGS) entry which is preliminary data.</text>
</comment>
<dbReference type="RefSeq" id="WP_344121384.1">
    <property type="nucleotide sequence ID" value="NZ_BAAAOA010000017.1"/>
</dbReference>
<evidence type="ECO:0000313" key="3">
    <source>
        <dbReference type="Proteomes" id="UP001501204"/>
    </source>
</evidence>
<evidence type="ECO:0000256" key="1">
    <source>
        <dbReference type="SAM" id="SignalP"/>
    </source>
</evidence>
<reference evidence="2 3" key="1">
    <citation type="journal article" date="2019" name="Int. J. Syst. Evol. Microbiol.">
        <title>The Global Catalogue of Microorganisms (GCM) 10K type strain sequencing project: providing services to taxonomists for standard genome sequencing and annotation.</title>
        <authorList>
            <consortium name="The Broad Institute Genomics Platform"/>
            <consortium name="The Broad Institute Genome Sequencing Center for Infectious Disease"/>
            <person name="Wu L."/>
            <person name="Ma J."/>
        </authorList>
    </citation>
    <scope>NUCLEOTIDE SEQUENCE [LARGE SCALE GENOMIC DNA]</scope>
    <source>
        <strain evidence="2 3">JCM 14735</strain>
    </source>
</reference>
<evidence type="ECO:0000313" key="2">
    <source>
        <dbReference type="EMBL" id="GAA1757499.1"/>
    </source>
</evidence>